<dbReference type="PANTHER" id="PTHR14969">
    <property type="entry name" value="SPHINGOSINE-1-PHOSPHATE PHOSPHOHYDROLASE"/>
    <property type="match status" value="1"/>
</dbReference>
<dbReference type="Gene3D" id="1.20.144.10">
    <property type="entry name" value="Phosphatidic acid phosphatase type 2/haloperoxidase"/>
    <property type="match status" value="1"/>
</dbReference>
<dbReference type="eggNOG" id="COG0671">
    <property type="taxonomic scope" value="Bacteria"/>
</dbReference>
<dbReference type="Proteomes" id="UP000000370">
    <property type="component" value="Chromosome"/>
</dbReference>
<dbReference type="RefSeq" id="WP_012198708.1">
    <property type="nucleotide sequence ID" value="NC_010001.1"/>
</dbReference>
<organism evidence="3 4">
    <name type="scientific">Lachnoclostridium phytofermentans (strain ATCC 700394 / DSM 18823 / ISDg)</name>
    <name type="common">Clostridium phytofermentans</name>
    <dbReference type="NCBI Taxonomy" id="357809"/>
    <lineage>
        <taxon>Bacteria</taxon>
        <taxon>Bacillati</taxon>
        <taxon>Bacillota</taxon>
        <taxon>Clostridia</taxon>
        <taxon>Lachnospirales</taxon>
        <taxon>Lachnospiraceae</taxon>
    </lineage>
</organism>
<feature type="domain" description="Phosphatidic acid phosphatase type 2/haloperoxidase" evidence="2">
    <location>
        <begin position="83"/>
        <end position="196"/>
    </location>
</feature>
<keyword evidence="1" id="KW-1133">Transmembrane helix</keyword>
<reference evidence="4" key="1">
    <citation type="submission" date="2007-11" db="EMBL/GenBank/DDBJ databases">
        <title>Complete genome sequence of Clostridium phytofermentans ISDg.</title>
        <authorList>
            <person name="Leschine S.B."/>
            <person name="Warnick T.A."/>
            <person name="Blanchard J.L."/>
            <person name="Schnell D.J."/>
            <person name="Petit E.L."/>
            <person name="LaTouf W.G."/>
            <person name="Copeland A."/>
            <person name="Lucas S."/>
            <person name="Lapidus A."/>
            <person name="Barry K."/>
            <person name="Glavina del Rio T."/>
            <person name="Dalin E."/>
            <person name="Tice H."/>
            <person name="Pitluck S."/>
            <person name="Kiss H."/>
            <person name="Brettin T."/>
            <person name="Bruce D."/>
            <person name="Detter J.C."/>
            <person name="Han C."/>
            <person name="Kuske C."/>
            <person name="Schmutz J."/>
            <person name="Larimer F."/>
            <person name="Land M."/>
            <person name="Hauser L."/>
            <person name="Kyrpides N."/>
            <person name="Kim E.A."/>
            <person name="Richardson P."/>
        </authorList>
    </citation>
    <scope>NUCLEOTIDE SEQUENCE [LARGE SCALE GENOMIC DNA]</scope>
    <source>
        <strain evidence="4">ATCC 700394 / DSM 18823 / ISDg</strain>
    </source>
</reference>
<evidence type="ECO:0000313" key="4">
    <source>
        <dbReference type="Proteomes" id="UP000000370"/>
    </source>
</evidence>
<feature type="transmembrane region" description="Helical" evidence="1">
    <location>
        <begin position="121"/>
        <end position="143"/>
    </location>
</feature>
<gene>
    <name evidence="3" type="ordered locus">Cphy_0678</name>
</gene>
<protein>
    <submittedName>
        <fullName evidence="3">Phosphoesterase PA-phosphatase related</fullName>
    </submittedName>
</protein>
<dbReference type="AlphaFoldDB" id="A9KJR0"/>
<dbReference type="CDD" id="cd03392">
    <property type="entry name" value="PAP2_like_2"/>
    <property type="match status" value="1"/>
</dbReference>
<dbReference type="SUPFAM" id="SSF48317">
    <property type="entry name" value="Acid phosphatase/Vanadium-dependent haloperoxidase"/>
    <property type="match status" value="1"/>
</dbReference>
<proteinExistence type="predicted"/>
<name>A9KJR0_LACP7</name>
<accession>A9KJR0</accession>
<dbReference type="EMBL" id="CP000885">
    <property type="protein sequence ID" value="ABX41065.1"/>
    <property type="molecule type" value="Genomic_DNA"/>
</dbReference>
<feature type="transmembrane region" description="Helical" evidence="1">
    <location>
        <begin position="83"/>
        <end position="101"/>
    </location>
</feature>
<dbReference type="Pfam" id="PF01569">
    <property type="entry name" value="PAP2"/>
    <property type="match status" value="1"/>
</dbReference>
<feature type="transmembrane region" description="Helical" evidence="1">
    <location>
        <begin position="181"/>
        <end position="199"/>
    </location>
</feature>
<dbReference type="InterPro" id="IPR000326">
    <property type="entry name" value="PAP2/HPO"/>
</dbReference>
<dbReference type="SMART" id="SM00014">
    <property type="entry name" value="acidPPc"/>
    <property type="match status" value="1"/>
</dbReference>
<dbReference type="KEGG" id="cpy:Cphy_0678"/>
<feature type="transmembrane region" description="Helical" evidence="1">
    <location>
        <begin position="57"/>
        <end position="76"/>
    </location>
</feature>
<sequence precursor="true">MKHKLRLQIGLLAVTILAFTVLTVFVTSGAAQSFNDRVYSEISLVIYPSVTSFMKVITNIGEWFVYIPFVLLLLMIPKSRIKVGLPAAYVLGAAAALNFLLKHLFHIDRPVAHRLIEETGYGYPSGHAMIGTAFVGVCLYLFCRYSYHKYLKVAVTILTVIFLMLEGFSRIYLGVHSPTDVIAGYLCGLIIVLVTILVIRSKDLNRIS</sequence>
<dbReference type="HOGENOM" id="CLU_072573_3_3_9"/>
<evidence type="ECO:0000313" key="3">
    <source>
        <dbReference type="EMBL" id="ABX41065.1"/>
    </source>
</evidence>
<keyword evidence="4" id="KW-1185">Reference proteome</keyword>
<dbReference type="PANTHER" id="PTHR14969:SF13">
    <property type="entry name" value="AT30094P"/>
    <property type="match status" value="1"/>
</dbReference>
<keyword evidence="1" id="KW-0472">Membrane</keyword>
<feature type="transmembrane region" description="Helical" evidence="1">
    <location>
        <begin position="150"/>
        <end position="169"/>
    </location>
</feature>
<evidence type="ECO:0000259" key="2">
    <source>
        <dbReference type="SMART" id="SM00014"/>
    </source>
</evidence>
<evidence type="ECO:0000256" key="1">
    <source>
        <dbReference type="SAM" id="Phobius"/>
    </source>
</evidence>
<dbReference type="OrthoDB" id="9789113at2"/>
<keyword evidence="1" id="KW-0812">Transmembrane</keyword>
<dbReference type="InterPro" id="IPR036938">
    <property type="entry name" value="PAP2/HPO_sf"/>
</dbReference>
<dbReference type="STRING" id="357809.Cphy_0678"/>